<protein>
    <submittedName>
        <fullName evidence="9">Methyltransferase-like protein 17, mitochondrial</fullName>
    </submittedName>
</protein>
<dbReference type="PANTHER" id="PTHR13184:SF5">
    <property type="entry name" value="METHYLTRANSFERASE-LIKE PROTEIN 17, MITOCHONDRIAL"/>
    <property type="match status" value="1"/>
</dbReference>
<dbReference type="Pfam" id="PF09243">
    <property type="entry name" value="Rsm22"/>
    <property type="match status" value="1"/>
</dbReference>
<dbReference type="GeneID" id="105360067"/>
<evidence type="ECO:0000256" key="3">
    <source>
        <dbReference type="ARBA" id="ARBA00022946"/>
    </source>
</evidence>
<evidence type="ECO:0000256" key="2">
    <source>
        <dbReference type="ARBA" id="ARBA00022723"/>
    </source>
</evidence>
<dbReference type="Proteomes" id="UP000695007">
    <property type="component" value="Unplaced"/>
</dbReference>
<dbReference type="GO" id="GO:0046872">
    <property type="term" value="F:metal ion binding"/>
    <property type="evidence" value="ECO:0007669"/>
    <property type="project" value="UniProtKB-KW"/>
</dbReference>
<evidence type="ECO:0000256" key="7">
    <source>
        <dbReference type="ARBA" id="ARBA00045681"/>
    </source>
</evidence>
<evidence type="ECO:0000256" key="4">
    <source>
        <dbReference type="ARBA" id="ARBA00023004"/>
    </source>
</evidence>
<keyword evidence="2" id="KW-0479">Metal-binding</keyword>
<evidence type="ECO:0000256" key="1">
    <source>
        <dbReference type="ARBA" id="ARBA00004173"/>
    </source>
</evidence>
<dbReference type="RefSeq" id="XP_011495145.1">
    <property type="nucleotide sequence ID" value="XM_011496843.1"/>
</dbReference>
<sequence>MATRSIPEYFVLTTIFNEIKARDAFFNPQTMFDFGSGVGSTLWVAMQTWTNINEYMGIDISNEMNELSKRIIKKSPLKIKDVFHRQYLPVSNLKYDLIVSAYSFMELPNTRQRLEVITKLWKKTRKYLVIVEQGTNNGFKVINEAREFINQINKNIQEKYFIFAPCPHSNKCPRYIENRTPCNFLNQYLPLQFSGFSKHKLEFFSYIVFKKDLILIYLKILGEATENDSWYRVVRNSIIHKNHVQCNLCTSNGQLKQIVFKKKYEKSLYKYAKRTGWGDRLPIEPNFTSNLCSENK</sequence>
<evidence type="ECO:0000313" key="8">
    <source>
        <dbReference type="Proteomes" id="UP000695007"/>
    </source>
</evidence>
<comment type="function">
    <text evidence="7">Mitochondrial ribosome (mitoribosome) assembly factor. Binds at the interface of the head and body domains of the mitochondrial small ribosomal subunit (mt-SSU), occluding the mRNA channel and preventing compaction of the head domain towards the body. Probable inactive methyltransferase: retains the characteristic folding and ability to bind S-adenosyl-L-methionine, but it probably lost its methyltransferase activity.</text>
</comment>
<dbReference type="AlphaFoldDB" id="A0AAJ6YC90"/>
<comment type="subcellular location">
    <subcellularLocation>
        <location evidence="1">Mitochondrion</location>
    </subcellularLocation>
</comment>
<evidence type="ECO:0000313" key="9">
    <source>
        <dbReference type="RefSeq" id="XP_011495145.1"/>
    </source>
</evidence>
<dbReference type="InterPro" id="IPR052571">
    <property type="entry name" value="Mt_RNA_Methyltransferase"/>
</dbReference>
<keyword evidence="4" id="KW-0408">Iron</keyword>
<proteinExistence type="predicted"/>
<dbReference type="SUPFAM" id="SSF53335">
    <property type="entry name" value="S-adenosyl-L-methionine-dependent methyltransferases"/>
    <property type="match status" value="1"/>
</dbReference>
<dbReference type="Gene3D" id="3.40.50.150">
    <property type="entry name" value="Vaccinia Virus protein VP39"/>
    <property type="match status" value="1"/>
</dbReference>
<dbReference type="GO" id="GO:0003735">
    <property type="term" value="F:structural constituent of ribosome"/>
    <property type="evidence" value="ECO:0007669"/>
    <property type="project" value="TreeGrafter"/>
</dbReference>
<reference evidence="9" key="1">
    <citation type="submission" date="2025-08" db="UniProtKB">
        <authorList>
            <consortium name="RefSeq"/>
        </authorList>
    </citation>
    <scope>IDENTIFICATION</scope>
</reference>
<keyword evidence="3" id="KW-0809">Transit peptide</keyword>
<evidence type="ECO:0000256" key="5">
    <source>
        <dbReference type="ARBA" id="ARBA00023014"/>
    </source>
</evidence>
<keyword evidence="6" id="KW-0496">Mitochondrion</keyword>
<name>A0AAJ6YC90_9HYME</name>
<keyword evidence="5" id="KW-0411">Iron-sulfur</keyword>
<evidence type="ECO:0000256" key="6">
    <source>
        <dbReference type="ARBA" id="ARBA00023128"/>
    </source>
</evidence>
<dbReference type="GO" id="GO:0051536">
    <property type="term" value="F:iron-sulfur cluster binding"/>
    <property type="evidence" value="ECO:0007669"/>
    <property type="project" value="UniProtKB-KW"/>
</dbReference>
<gene>
    <name evidence="9" type="primary">LOC105360067</name>
</gene>
<dbReference type="KEGG" id="csol:105360067"/>
<dbReference type="GO" id="GO:0005763">
    <property type="term" value="C:mitochondrial small ribosomal subunit"/>
    <property type="evidence" value="ECO:0007669"/>
    <property type="project" value="TreeGrafter"/>
</dbReference>
<dbReference type="GO" id="GO:0008168">
    <property type="term" value="F:methyltransferase activity"/>
    <property type="evidence" value="ECO:0007669"/>
    <property type="project" value="InterPro"/>
</dbReference>
<accession>A0AAJ6YC90</accession>
<organism evidence="8 9">
    <name type="scientific">Ceratosolen solmsi marchali</name>
    <dbReference type="NCBI Taxonomy" id="326594"/>
    <lineage>
        <taxon>Eukaryota</taxon>
        <taxon>Metazoa</taxon>
        <taxon>Ecdysozoa</taxon>
        <taxon>Arthropoda</taxon>
        <taxon>Hexapoda</taxon>
        <taxon>Insecta</taxon>
        <taxon>Pterygota</taxon>
        <taxon>Neoptera</taxon>
        <taxon>Endopterygota</taxon>
        <taxon>Hymenoptera</taxon>
        <taxon>Apocrita</taxon>
        <taxon>Proctotrupomorpha</taxon>
        <taxon>Chalcidoidea</taxon>
        <taxon>Agaonidae</taxon>
        <taxon>Agaoninae</taxon>
        <taxon>Ceratosolen</taxon>
    </lineage>
</organism>
<dbReference type="InterPro" id="IPR029063">
    <property type="entry name" value="SAM-dependent_MTases_sf"/>
</dbReference>
<dbReference type="PANTHER" id="PTHR13184">
    <property type="entry name" value="37S RIBOSOMAL PROTEIN S22"/>
    <property type="match status" value="1"/>
</dbReference>
<dbReference type="InterPro" id="IPR015324">
    <property type="entry name" value="Ribosomal_Rsm22-like"/>
</dbReference>
<dbReference type="GO" id="GO:0006412">
    <property type="term" value="P:translation"/>
    <property type="evidence" value="ECO:0007669"/>
    <property type="project" value="InterPro"/>
</dbReference>
<keyword evidence="8" id="KW-1185">Reference proteome</keyword>